<name>A0A5E4PM34_9NEOP</name>
<dbReference type="PANTHER" id="PTHR10353">
    <property type="entry name" value="GLYCOSYL HYDROLASE"/>
    <property type="match status" value="1"/>
</dbReference>
<dbReference type="AlphaFoldDB" id="A0A5E4PM34"/>
<evidence type="ECO:0000313" key="5">
    <source>
        <dbReference type="EMBL" id="VVC86379.1"/>
    </source>
</evidence>
<comment type="similarity">
    <text evidence="1 4">Belongs to the glycosyl hydrolase 1 family.</text>
</comment>
<keyword evidence="6" id="KW-1185">Reference proteome</keyword>
<evidence type="ECO:0000256" key="4">
    <source>
        <dbReference type="RuleBase" id="RU003690"/>
    </source>
</evidence>
<accession>A0A5E4PM34</accession>
<proteinExistence type="inferred from homology"/>
<dbReference type="PANTHER" id="PTHR10353:SF36">
    <property type="entry name" value="LP05116P"/>
    <property type="match status" value="1"/>
</dbReference>
<dbReference type="InterPro" id="IPR001360">
    <property type="entry name" value="Glyco_hydro_1"/>
</dbReference>
<protein>
    <submittedName>
        <fullName evidence="5">Uncharacterized protein</fullName>
    </submittedName>
</protein>
<dbReference type="EMBL" id="FZQP02000003">
    <property type="protein sequence ID" value="VVC86379.1"/>
    <property type="molecule type" value="Genomic_DNA"/>
</dbReference>
<keyword evidence="3" id="KW-0326">Glycosidase</keyword>
<organism evidence="5 6">
    <name type="scientific">Leptidea sinapis</name>
    <dbReference type="NCBI Taxonomy" id="189913"/>
    <lineage>
        <taxon>Eukaryota</taxon>
        <taxon>Metazoa</taxon>
        <taxon>Ecdysozoa</taxon>
        <taxon>Arthropoda</taxon>
        <taxon>Hexapoda</taxon>
        <taxon>Insecta</taxon>
        <taxon>Pterygota</taxon>
        <taxon>Neoptera</taxon>
        <taxon>Endopterygota</taxon>
        <taxon>Lepidoptera</taxon>
        <taxon>Glossata</taxon>
        <taxon>Ditrysia</taxon>
        <taxon>Papilionoidea</taxon>
        <taxon>Pieridae</taxon>
        <taxon>Dismorphiinae</taxon>
        <taxon>Leptidea</taxon>
    </lineage>
</organism>
<reference evidence="5 6" key="1">
    <citation type="submission" date="2017-07" db="EMBL/GenBank/DDBJ databases">
        <authorList>
            <person name="Talla V."/>
            <person name="Backstrom N."/>
        </authorList>
    </citation>
    <scope>NUCLEOTIDE SEQUENCE [LARGE SCALE GENOMIC DNA]</scope>
</reference>
<evidence type="ECO:0000256" key="1">
    <source>
        <dbReference type="ARBA" id="ARBA00010838"/>
    </source>
</evidence>
<gene>
    <name evidence="5" type="ORF">LSINAPIS_LOCUS212</name>
</gene>
<evidence type="ECO:0000313" key="6">
    <source>
        <dbReference type="Proteomes" id="UP000324832"/>
    </source>
</evidence>
<dbReference type="Pfam" id="PF00232">
    <property type="entry name" value="Glyco_hydro_1"/>
    <property type="match status" value="2"/>
</dbReference>
<dbReference type="Gene3D" id="3.20.20.80">
    <property type="entry name" value="Glycosidases"/>
    <property type="match status" value="2"/>
</dbReference>
<dbReference type="SUPFAM" id="SSF51445">
    <property type="entry name" value="(Trans)glycosidases"/>
    <property type="match status" value="1"/>
</dbReference>
<keyword evidence="2" id="KW-0378">Hydrolase</keyword>
<evidence type="ECO:0000256" key="2">
    <source>
        <dbReference type="ARBA" id="ARBA00022801"/>
    </source>
</evidence>
<dbReference type="GO" id="GO:0005975">
    <property type="term" value="P:carbohydrate metabolic process"/>
    <property type="evidence" value="ECO:0007669"/>
    <property type="project" value="InterPro"/>
</dbReference>
<dbReference type="GO" id="GO:0008422">
    <property type="term" value="F:beta-glucosidase activity"/>
    <property type="evidence" value="ECO:0007669"/>
    <property type="project" value="TreeGrafter"/>
</dbReference>
<dbReference type="Proteomes" id="UP000324832">
    <property type="component" value="Unassembled WGS sequence"/>
</dbReference>
<sequence length="313" mass="35447">MISRRTSRKTASIWDNFVHKIPSPIAENATGDVAADSYHLWKEDVRIASELGLNFYRFSISWPRLLPNGFSNEINEAGVEYYNNLINGLLEAGIEPVVTLYHWDLPTILQELGGWANPLIADWFADYSRVVFSLFADRVKTWITINEPIVICEVTYGLGVAPPSVVEDKFSPYICNKNVLLAHAKAYRVYDREFRRLYGGRLSISNHIAGRYAHAIFSRQGGWPPEIEQLLLEISIREGYRYSRLPRYAQPGEDIGPWFTNGYKDANAVLEIPSDAVLSASSALAIYPKGIRSLLCWIQKSYGNVPIWITENG</sequence>
<dbReference type="InterPro" id="IPR017853">
    <property type="entry name" value="GH"/>
</dbReference>
<evidence type="ECO:0000256" key="3">
    <source>
        <dbReference type="ARBA" id="ARBA00023295"/>
    </source>
</evidence>